<dbReference type="Proteomes" id="UP001482620">
    <property type="component" value="Unassembled WGS sequence"/>
</dbReference>
<gene>
    <name evidence="1" type="ORF">ILYODFUR_006408</name>
</gene>
<protein>
    <recommendedName>
        <fullName evidence="3">Secreted protein</fullName>
    </recommendedName>
</protein>
<feature type="non-terminal residue" evidence="1">
    <location>
        <position position="1"/>
    </location>
</feature>
<sequence>AECISAYFCKKVFKGLLLVCVTEDYMFRTRINHHAVAIMLFCRHSPHTGAMLSWKSYLFSTHTSTNICKHRHAKHSFTLKHFIIISCFYGNQCHLCLSLHGY</sequence>
<evidence type="ECO:0000313" key="1">
    <source>
        <dbReference type="EMBL" id="MEQ2220527.1"/>
    </source>
</evidence>
<proteinExistence type="predicted"/>
<keyword evidence="2" id="KW-1185">Reference proteome</keyword>
<organism evidence="1 2">
    <name type="scientific">Ilyodon furcidens</name>
    <name type="common">goldbreast splitfin</name>
    <dbReference type="NCBI Taxonomy" id="33524"/>
    <lineage>
        <taxon>Eukaryota</taxon>
        <taxon>Metazoa</taxon>
        <taxon>Chordata</taxon>
        <taxon>Craniata</taxon>
        <taxon>Vertebrata</taxon>
        <taxon>Euteleostomi</taxon>
        <taxon>Actinopterygii</taxon>
        <taxon>Neopterygii</taxon>
        <taxon>Teleostei</taxon>
        <taxon>Neoteleostei</taxon>
        <taxon>Acanthomorphata</taxon>
        <taxon>Ovalentaria</taxon>
        <taxon>Atherinomorphae</taxon>
        <taxon>Cyprinodontiformes</taxon>
        <taxon>Goodeidae</taxon>
        <taxon>Ilyodon</taxon>
    </lineage>
</organism>
<evidence type="ECO:0000313" key="2">
    <source>
        <dbReference type="Proteomes" id="UP001482620"/>
    </source>
</evidence>
<name>A0ABV0SKN6_9TELE</name>
<dbReference type="EMBL" id="JAHRIQ010000393">
    <property type="protein sequence ID" value="MEQ2220527.1"/>
    <property type="molecule type" value="Genomic_DNA"/>
</dbReference>
<evidence type="ECO:0008006" key="3">
    <source>
        <dbReference type="Google" id="ProtNLM"/>
    </source>
</evidence>
<accession>A0ABV0SKN6</accession>
<reference evidence="1 2" key="1">
    <citation type="submission" date="2021-06" db="EMBL/GenBank/DDBJ databases">
        <authorList>
            <person name="Palmer J.M."/>
        </authorList>
    </citation>
    <scope>NUCLEOTIDE SEQUENCE [LARGE SCALE GENOMIC DNA]</scope>
    <source>
        <strain evidence="2">if_2019</strain>
        <tissue evidence="1">Muscle</tissue>
    </source>
</reference>
<comment type="caution">
    <text evidence="1">The sequence shown here is derived from an EMBL/GenBank/DDBJ whole genome shotgun (WGS) entry which is preliminary data.</text>
</comment>